<dbReference type="Proteomes" id="UP000561045">
    <property type="component" value="Unassembled WGS sequence"/>
</dbReference>
<dbReference type="Gene3D" id="1.25.40.10">
    <property type="entry name" value="Tetratricopeptide repeat domain"/>
    <property type="match status" value="1"/>
</dbReference>
<organism evidence="1 2">
    <name type="scientific">Niveibacterium umoris</name>
    <dbReference type="NCBI Taxonomy" id="1193620"/>
    <lineage>
        <taxon>Bacteria</taxon>
        <taxon>Pseudomonadati</taxon>
        <taxon>Pseudomonadota</taxon>
        <taxon>Betaproteobacteria</taxon>
        <taxon>Rhodocyclales</taxon>
        <taxon>Rhodocyclaceae</taxon>
        <taxon>Niveibacterium</taxon>
    </lineage>
</organism>
<reference evidence="1 2" key="1">
    <citation type="submission" date="2020-08" db="EMBL/GenBank/DDBJ databases">
        <title>Genomic Encyclopedia of Type Strains, Phase IV (KMG-IV): sequencing the most valuable type-strain genomes for metagenomic binning, comparative biology and taxonomic classification.</title>
        <authorList>
            <person name="Goeker M."/>
        </authorList>
    </citation>
    <scope>NUCLEOTIDE SEQUENCE [LARGE SCALE GENOMIC DNA]</scope>
    <source>
        <strain evidence="1 2">DSM 106739</strain>
    </source>
</reference>
<dbReference type="RefSeq" id="WP_183635750.1">
    <property type="nucleotide sequence ID" value="NZ_BAABLE010000005.1"/>
</dbReference>
<dbReference type="EMBL" id="JACIET010000002">
    <property type="protein sequence ID" value="MBB4013831.1"/>
    <property type="molecule type" value="Genomic_DNA"/>
</dbReference>
<evidence type="ECO:0000313" key="2">
    <source>
        <dbReference type="Proteomes" id="UP000561045"/>
    </source>
</evidence>
<name>A0A840BJW4_9RHOO</name>
<proteinExistence type="predicted"/>
<protein>
    <submittedName>
        <fullName evidence="1">Tetratricopeptide (TPR) repeat protein</fullName>
    </submittedName>
</protein>
<accession>A0A840BJW4</accession>
<dbReference type="InterPro" id="IPR011990">
    <property type="entry name" value="TPR-like_helical_dom_sf"/>
</dbReference>
<dbReference type="AlphaFoldDB" id="A0A840BJW4"/>
<comment type="caution">
    <text evidence="1">The sequence shown here is derived from an EMBL/GenBank/DDBJ whole genome shotgun (WGS) entry which is preliminary data.</text>
</comment>
<evidence type="ECO:0000313" key="1">
    <source>
        <dbReference type="EMBL" id="MBB4013831.1"/>
    </source>
</evidence>
<gene>
    <name evidence="1" type="ORF">GGR36_003177</name>
</gene>
<sequence>MARILFSAHDTGGHTVTDYVDAGNAEEALASLAARGLANIRLHDAVEIAAMREDRMAIPPAMRQQQAAFELRLHTEPGIRTFGLELLRRNRIWLGVDGALLLWGLIGGDRVLVVLALGFLAFSFLPPLWQYRHAMRYDRMLRACALGQWDVAANLIGQLARNPRKPLLAFDLAARAACIRAVQGDLQDARSALEAWRPKLDKSPGMVDQRIASVCHAGGDYAGFVAAMRKAFEAAPGNMTHRLDLALAEARVGNPDVVADIMAGLDERKLPSFGRPFVDWARGMVALRHGRPEAVQVLGAATQGFLEYAANPAVWTSLALCSGAYALALAQLGRKQEAEMALHHVWPVLRVHGDTMLLTLLKRELKGALQ</sequence>
<keyword evidence="2" id="KW-1185">Reference proteome</keyword>